<evidence type="ECO:0000259" key="3">
    <source>
        <dbReference type="Pfam" id="PF03959"/>
    </source>
</evidence>
<dbReference type="PANTHER" id="PTHR48070:SF6">
    <property type="entry name" value="ESTERASE OVCA2"/>
    <property type="match status" value="1"/>
</dbReference>
<feature type="domain" description="Serine hydrolase" evidence="3">
    <location>
        <begin position="37"/>
        <end position="279"/>
    </location>
</feature>
<comment type="caution">
    <text evidence="4">The sequence shown here is derived from an EMBL/GenBank/DDBJ whole genome shotgun (WGS) entry which is preliminary data.</text>
</comment>
<dbReference type="Proteomes" id="UP001153461">
    <property type="component" value="Unassembled WGS sequence"/>
</dbReference>
<feature type="region of interest" description="Disordered" evidence="2">
    <location>
        <begin position="289"/>
        <end position="313"/>
    </location>
</feature>
<evidence type="ECO:0000256" key="1">
    <source>
        <dbReference type="ARBA" id="ARBA00022801"/>
    </source>
</evidence>
<dbReference type="FunFam" id="3.40.50.1820:FF:000218">
    <property type="entry name" value="Dihydrofolate reductase"/>
    <property type="match status" value="1"/>
</dbReference>
<evidence type="ECO:0000256" key="2">
    <source>
        <dbReference type="SAM" id="MobiDB-lite"/>
    </source>
</evidence>
<proteinExistence type="predicted"/>
<dbReference type="InterPro" id="IPR050593">
    <property type="entry name" value="LovG"/>
</dbReference>
<dbReference type="GO" id="GO:0016787">
    <property type="term" value="F:hydrolase activity"/>
    <property type="evidence" value="ECO:0007669"/>
    <property type="project" value="UniProtKB-KW"/>
</dbReference>
<organism evidence="4 5">
    <name type="scientific">Penicillium nalgiovense</name>
    <dbReference type="NCBI Taxonomy" id="60175"/>
    <lineage>
        <taxon>Eukaryota</taxon>
        <taxon>Fungi</taxon>
        <taxon>Dikarya</taxon>
        <taxon>Ascomycota</taxon>
        <taxon>Pezizomycotina</taxon>
        <taxon>Eurotiomycetes</taxon>
        <taxon>Eurotiomycetidae</taxon>
        <taxon>Eurotiales</taxon>
        <taxon>Aspergillaceae</taxon>
        <taxon>Penicillium</taxon>
    </lineage>
</organism>
<dbReference type="GO" id="GO:0017000">
    <property type="term" value="P:antibiotic biosynthetic process"/>
    <property type="evidence" value="ECO:0007669"/>
    <property type="project" value="UniProtKB-ARBA"/>
</dbReference>
<dbReference type="GO" id="GO:0005634">
    <property type="term" value="C:nucleus"/>
    <property type="evidence" value="ECO:0007669"/>
    <property type="project" value="TreeGrafter"/>
</dbReference>
<dbReference type="InterPro" id="IPR029058">
    <property type="entry name" value="AB_hydrolase_fold"/>
</dbReference>
<dbReference type="EMBL" id="CAJVNV010000233">
    <property type="protein sequence ID" value="CAG8126081.1"/>
    <property type="molecule type" value="Genomic_DNA"/>
</dbReference>
<reference evidence="4" key="1">
    <citation type="submission" date="2021-07" db="EMBL/GenBank/DDBJ databases">
        <authorList>
            <person name="Branca A.L. A."/>
        </authorList>
    </citation>
    <scope>NUCLEOTIDE SEQUENCE</scope>
</reference>
<dbReference type="AlphaFoldDB" id="A0A9W4MWA0"/>
<evidence type="ECO:0000313" key="4">
    <source>
        <dbReference type="EMBL" id="CAG8126081.1"/>
    </source>
</evidence>
<dbReference type="InterPro" id="IPR005645">
    <property type="entry name" value="FSH-like_dom"/>
</dbReference>
<keyword evidence="1" id="KW-0378">Hydrolase</keyword>
<dbReference type="Gene3D" id="3.40.50.1820">
    <property type="entry name" value="alpha/beta hydrolase"/>
    <property type="match status" value="1"/>
</dbReference>
<dbReference type="Pfam" id="PF03959">
    <property type="entry name" value="FSH1"/>
    <property type="match status" value="1"/>
</dbReference>
<gene>
    <name evidence="4" type="ORF">PNAL_LOCUS5398</name>
</gene>
<dbReference type="PANTHER" id="PTHR48070">
    <property type="entry name" value="ESTERASE OVCA2"/>
    <property type="match status" value="1"/>
</dbReference>
<accession>A0A9W4MWA0</accession>
<feature type="compositionally biased region" description="Acidic residues" evidence="2">
    <location>
        <begin position="302"/>
        <end position="313"/>
    </location>
</feature>
<dbReference type="SUPFAM" id="SSF53474">
    <property type="entry name" value="alpha/beta-Hydrolases"/>
    <property type="match status" value="1"/>
</dbReference>
<dbReference type="GO" id="GO:0005737">
    <property type="term" value="C:cytoplasm"/>
    <property type="evidence" value="ECO:0007669"/>
    <property type="project" value="TreeGrafter"/>
</dbReference>
<evidence type="ECO:0000313" key="5">
    <source>
        <dbReference type="Proteomes" id="UP001153461"/>
    </source>
</evidence>
<dbReference type="GO" id="GO:0019748">
    <property type="term" value="P:secondary metabolic process"/>
    <property type="evidence" value="ECO:0007669"/>
    <property type="project" value="TreeGrafter"/>
</dbReference>
<dbReference type="OrthoDB" id="271506at2759"/>
<dbReference type="GO" id="GO:0072330">
    <property type="term" value="P:monocarboxylic acid biosynthetic process"/>
    <property type="evidence" value="ECO:0007669"/>
    <property type="project" value="UniProtKB-ARBA"/>
</dbReference>
<sequence length="313" mass="34440">MYRTTLSSQPLKFLLFRTTQTRPLTTMAPNPTTSTRQPLKLLMLHGYTQSGSLFHAKSRALTKHIQKAFPLHEVTAIYPTAPIRLLPTDIPGYEPSSEGGSDNEIESYGWWRRSNTANPPLYIGIEEGFAAVARTLKEEGPFDGVIGFSQGAALAAMVAALLEPGRKASFEHFSKISADGAAGMTIPALFGEEGFQHPQLKFAVCYSGFRAPGARYRAFYEEPAIQTPVLHVLGSLDAVVEEARSRALVEACAGEPEKDGLVVWHPGGHFLPSQRPYLDATVRFIREQMERSNGSNDKGKEVEEDVNDMDLPF</sequence>
<protein>
    <recommendedName>
        <fullName evidence="3">Serine hydrolase domain-containing protein</fullName>
    </recommendedName>
</protein>
<name>A0A9W4MWA0_PENNA</name>